<keyword evidence="13" id="KW-1185">Reference proteome</keyword>
<keyword evidence="4 10" id="KW-0863">Zinc-finger</keyword>
<dbReference type="GO" id="GO:0008270">
    <property type="term" value="F:zinc ion binding"/>
    <property type="evidence" value="ECO:0007669"/>
    <property type="project" value="UniProtKB-KW"/>
</dbReference>
<evidence type="ECO:0000256" key="3">
    <source>
        <dbReference type="ARBA" id="ARBA00022737"/>
    </source>
</evidence>
<dbReference type="PROSITE" id="PS50157">
    <property type="entry name" value="ZINC_FINGER_C2H2_2"/>
    <property type="match status" value="6"/>
</dbReference>
<evidence type="ECO:0000256" key="6">
    <source>
        <dbReference type="ARBA" id="ARBA00023015"/>
    </source>
</evidence>
<feature type="domain" description="C2H2-type" evidence="12">
    <location>
        <begin position="439"/>
        <end position="466"/>
    </location>
</feature>
<comment type="subcellular location">
    <subcellularLocation>
        <location evidence="1">Nucleus</location>
    </subcellularLocation>
</comment>
<feature type="domain" description="C2H2-type" evidence="12">
    <location>
        <begin position="467"/>
        <end position="494"/>
    </location>
</feature>
<dbReference type="Gene3D" id="3.30.160.60">
    <property type="entry name" value="Classic Zinc Finger"/>
    <property type="match status" value="5"/>
</dbReference>
<dbReference type="Pfam" id="PF00096">
    <property type="entry name" value="zf-C2H2"/>
    <property type="match status" value="4"/>
</dbReference>
<evidence type="ECO:0000256" key="8">
    <source>
        <dbReference type="ARBA" id="ARBA00023163"/>
    </source>
</evidence>
<feature type="region of interest" description="Disordered" evidence="11">
    <location>
        <begin position="346"/>
        <end position="367"/>
    </location>
</feature>
<feature type="domain" description="C2H2-type" evidence="12">
    <location>
        <begin position="496"/>
        <end position="523"/>
    </location>
</feature>
<dbReference type="InterPro" id="IPR036236">
    <property type="entry name" value="Znf_C2H2_sf"/>
</dbReference>
<feature type="domain" description="C2H2-type" evidence="12">
    <location>
        <begin position="526"/>
        <end position="553"/>
    </location>
</feature>
<feature type="region of interest" description="Disordered" evidence="11">
    <location>
        <begin position="53"/>
        <end position="121"/>
    </location>
</feature>
<feature type="domain" description="C2H2-type" evidence="12">
    <location>
        <begin position="554"/>
        <end position="576"/>
    </location>
</feature>
<evidence type="ECO:0000256" key="7">
    <source>
        <dbReference type="ARBA" id="ARBA00023125"/>
    </source>
</evidence>
<dbReference type="SMART" id="SM00355">
    <property type="entry name" value="ZnF_C2H2"/>
    <property type="match status" value="6"/>
</dbReference>
<evidence type="ECO:0000256" key="1">
    <source>
        <dbReference type="ARBA" id="ARBA00004123"/>
    </source>
</evidence>
<evidence type="ECO:0000259" key="12">
    <source>
        <dbReference type="PROSITE" id="PS50157"/>
    </source>
</evidence>
<keyword evidence="9" id="KW-0539">Nucleus</keyword>
<dbReference type="SUPFAM" id="SSF57667">
    <property type="entry name" value="beta-beta-alpha zinc fingers"/>
    <property type="match status" value="4"/>
</dbReference>
<accession>A0A6J0C9X9</accession>
<evidence type="ECO:0000256" key="9">
    <source>
        <dbReference type="ARBA" id="ARBA00023242"/>
    </source>
</evidence>
<proteinExistence type="predicted"/>
<dbReference type="PANTHER" id="PTHR24379:SF127">
    <property type="entry name" value="BLOODY FINGERS-RELATED"/>
    <property type="match status" value="1"/>
</dbReference>
<feature type="compositionally biased region" description="Polar residues" evidence="11">
    <location>
        <begin position="176"/>
        <end position="185"/>
    </location>
</feature>
<feature type="compositionally biased region" description="Acidic residues" evidence="11">
    <location>
        <begin position="53"/>
        <end position="79"/>
    </location>
</feature>
<dbReference type="GO" id="GO:0000977">
    <property type="term" value="F:RNA polymerase II transcription regulatory region sequence-specific DNA binding"/>
    <property type="evidence" value="ECO:0007669"/>
    <property type="project" value="TreeGrafter"/>
</dbReference>
<feature type="domain" description="C2H2-type" evidence="12">
    <location>
        <begin position="589"/>
        <end position="617"/>
    </location>
</feature>
<feature type="compositionally biased region" description="Low complexity" evidence="11">
    <location>
        <begin position="164"/>
        <end position="175"/>
    </location>
</feature>
<dbReference type="FunFam" id="3.30.160.60:FF:000646">
    <property type="entry name" value="Myeloid zinc finger 1"/>
    <property type="match status" value="1"/>
</dbReference>
<dbReference type="AlphaFoldDB" id="A0A6J0C9X9"/>
<name>A0A6J0C9X9_NEOLC</name>
<evidence type="ECO:0000313" key="13">
    <source>
        <dbReference type="Proteomes" id="UP000829291"/>
    </source>
</evidence>
<dbReference type="GO" id="GO:0000981">
    <property type="term" value="F:DNA-binding transcription factor activity, RNA polymerase II-specific"/>
    <property type="evidence" value="ECO:0007669"/>
    <property type="project" value="TreeGrafter"/>
</dbReference>
<feature type="compositionally biased region" description="Acidic residues" evidence="11">
    <location>
        <begin position="357"/>
        <end position="366"/>
    </location>
</feature>
<feature type="compositionally biased region" description="Acidic residues" evidence="11">
    <location>
        <begin position="151"/>
        <end position="163"/>
    </location>
</feature>
<dbReference type="InterPro" id="IPR013087">
    <property type="entry name" value="Znf_C2H2_type"/>
</dbReference>
<dbReference type="FunFam" id="3.30.160.60:FF:000100">
    <property type="entry name" value="Zinc finger 45-like"/>
    <property type="match status" value="1"/>
</dbReference>
<feature type="compositionally biased region" description="Polar residues" evidence="11">
    <location>
        <begin position="104"/>
        <end position="120"/>
    </location>
</feature>
<gene>
    <name evidence="14" type="primary">LOC107227540</name>
</gene>
<dbReference type="Proteomes" id="UP000829291">
    <property type="component" value="Chromosome 1"/>
</dbReference>
<dbReference type="GeneID" id="107227540"/>
<dbReference type="GO" id="GO:0005634">
    <property type="term" value="C:nucleus"/>
    <property type="evidence" value="ECO:0007669"/>
    <property type="project" value="UniProtKB-SubCell"/>
</dbReference>
<keyword evidence="7" id="KW-0238">DNA-binding</keyword>
<evidence type="ECO:0000256" key="10">
    <source>
        <dbReference type="PROSITE-ProRule" id="PRU00042"/>
    </source>
</evidence>
<keyword evidence="2" id="KW-0479">Metal-binding</keyword>
<evidence type="ECO:0000256" key="2">
    <source>
        <dbReference type="ARBA" id="ARBA00022723"/>
    </source>
</evidence>
<dbReference type="PROSITE" id="PS00028">
    <property type="entry name" value="ZINC_FINGER_C2H2_1"/>
    <property type="match status" value="6"/>
</dbReference>
<sequence>MEVKTIEADSNDLMEILKQAASGDEIIFEANIAGDGDGEEAEEVEEIVEIIEEIEEVEETEEIEQPVGTEENEDNEIDEHMDLTMPDAEANDQRQNEDEEIENSAKSSSKNYATTDTGLTQMRAEYVKKQLKKHFKNEGDKDKSKQLVNYDIDEDWEDEDLDQEQQSKVESSQSQIRSLNNTSHNQTEREDRHPTQNGRKHLSTPNHDSPSQPGKSRVHGKIQQQESNTDENTNEYWDDEEHDSIVGYEDDQSGSQNEENTDSQHEIVKNAENNLVYTVLGSKKQNNSTKQTQDGRLISSRFVKIEQHEETPTEGTIYYENEDMETLYVEQSGGDHDNYQYNNIIEGDEEITRDSNREDEETDNQEPQEQIFLHEDEDGQLYFKDENGKLQPVYLTPDGNYAIAENSSDDQDSRDLDQQLLRHNRLKHAREEDITSRNYPCDSCPKRFPDQNSLARHRKSHTGDRPFQCFECHKTFPTSSTLRRHLTLHNPQSRPLPCIFCGRRFLDKASLAKHEQSHLAGEQRTHTCDICHKAFMHASDLALHKKNHDPERKFDCEVCGREFNRLNNLQRHMMVHQQVHMQGNNDEALSCDVCGITYKFMSSLTRHMVTTHVNPEKMRQQAEEQRRKRENNYRRYMENRKMYECQPTSGYSSKRTAFHHNTVSMNMQMSDNDEDA</sequence>
<keyword evidence="6" id="KW-0805">Transcription regulation</keyword>
<dbReference type="OrthoDB" id="1405595at2759"/>
<keyword evidence="3" id="KW-0677">Repeat</keyword>
<organism evidence="14">
    <name type="scientific">Neodiprion lecontei</name>
    <name type="common">Redheaded pine sawfly</name>
    <dbReference type="NCBI Taxonomy" id="441921"/>
    <lineage>
        <taxon>Eukaryota</taxon>
        <taxon>Metazoa</taxon>
        <taxon>Ecdysozoa</taxon>
        <taxon>Arthropoda</taxon>
        <taxon>Hexapoda</taxon>
        <taxon>Insecta</taxon>
        <taxon>Pterygota</taxon>
        <taxon>Neoptera</taxon>
        <taxon>Endopterygota</taxon>
        <taxon>Hymenoptera</taxon>
        <taxon>Tenthredinoidea</taxon>
        <taxon>Diprionidae</taxon>
        <taxon>Diprioninae</taxon>
        <taxon>Neodiprion</taxon>
    </lineage>
</organism>
<keyword evidence="8" id="KW-0804">Transcription</keyword>
<reference evidence="14" key="1">
    <citation type="submission" date="2025-08" db="UniProtKB">
        <authorList>
            <consortium name="RefSeq"/>
        </authorList>
    </citation>
    <scope>IDENTIFICATION</scope>
    <source>
        <tissue evidence="14">Thorax and Abdomen</tissue>
    </source>
</reference>
<feature type="region of interest" description="Disordered" evidence="11">
    <location>
        <begin position="134"/>
        <end position="264"/>
    </location>
</feature>
<evidence type="ECO:0000313" key="14">
    <source>
        <dbReference type="RefSeq" id="XP_015524206.1"/>
    </source>
</evidence>
<feature type="compositionally biased region" description="Basic and acidic residues" evidence="11">
    <location>
        <begin position="136"/>
        <end position="145"/>
    </location>
</feature>
<evidence type="ECO:0000256" key="11">
    <source>
        <dbReference type="SAM" id="MobiDB-lite"/>
    </source>
</evidence>
<dbReference type="PANTHER" id="PTHR24379">
    <property type="entry name" value="KRAB AND ZINC FINGER DOMAIN-CONTAINING"/>
    <property type="match status" value="1"/>
</dbReference>
<feature type="compositionally biased region" description="Polar residues" evidence="11">
    <location>
        <begin position="203"/>
        <end position="214"/>
    </location>
</feature>
<evidence type="ECO:0000256" key="4">
    <source>
        <dbReference type="ARBA" id="ARBA00022771"/>
    </source>
</evidence>
<dbReference type="RefSeq" id="XP_015524206.1">
    <property type="nucleotide sequence ID" value="XM_015668720.2"/>
</dbReference>
<feature type="compositionally biased region" description="Acidic residues" evidence="11">
    <location>
        <begin position="228"/>
        <end position="252"/>
    </location>
</feature>
<evidence type="ECO:0000256" key="5">
    <source>
        <dbReference type="ARBA" id="ARBA00022833"/>
    </source>
</evidence>
<keyword evidence="5" id="KW-0862">Zinc</keyword>
<protein>
    <submittedName>
        <fullName evidence="14">Zinc finger protein sens isoform X6</fullName>
    </submittedName>
</protein>